<evidence type="ECO:0000256" key="1">
    <source>
        <dbReference type="SAM" id="MobiDB-lite"/>
    </source>
</evidence>
<dbReference type="AlphaFoldDB" id="A0A0C3BE12"/>
<feature type="region of interest" description="Disordered" evidence="1">
    <location>
        <begin position="1"/>
        <end position="43"/>
    </location>
</feature>
<dbReference type="EMBL" id="KN824287">
    <property type="protein sequence ID" value="KIM29671.1"/>
    <property type="molecule type" value="Genomic_DNA"/>
</dbReference>
<reference evidence="3" key="2">
    <citation type="submission" date="2015-01" db="EMBL/GenBank/DDBJ databases">
        <title>Evolutionary Origins and Diversification of the Mycorrhizal Mutualists.</title>
        <authorList>
            <consortium name="DOE Joint Genome Institute"/>
            <consortium name="Mycorrhizal Genomics Consortium"/>
            <person name="Kohler A."/>
            <person name="Kuo A."/>
            <person name="Nagy L.G."/>
            <person name="Floudas D."/>
            <person name="Copeland A."/>
            <person name="Barry K.W."/>
            <person name="Cichocki N."/>
            <person name="Veneault-Fourrey C."/>
            <person name="LaButti K."/>
            <person name="Lindquist E.A."/>
            <person name="Lipzen A."/>
            <person name="Lundell T."/>
            <person name="Morin E."/>
            <person name="Murat C."/>
            <person name="Riley R."/>
            <person name="Ohm R."/>
            <person name="Sun H."/>
            <person name="Tunlid A."/>
            <person name="Henrissat B."/>
            <person name="Grigoriev I.V."/>
            <person name="Hibbett D.S."/>
            <person name="Martin F."/>
        </authorList>
    </citation>
    <scope>NUCLEOTIDE SEQUENCE [LARGE SCALE GENOMIC DNA]</scope>
    <source>
        <strain evidence="3">MAFF 305830</strain>
    </source>
</reference>
<keyword evidence="3" id="KW-1185">Reference proteome</keyword>
<dbReference type="Proteomes" id="UP000054097">
    <property type="component" value="Unassembled WGS sequence"/>
</dbReference>
<proteinExistence type="predicted"/>
<evidence type="ECO:0000313" key="2">
    <source>
        <dbReference type="EMBL" id="KIM29671.1"/>
    </source>
</evidence>
<dbReference type="HOGENOM" id="CLU_621102_0_0_1"/>
<dbReference type="STRING" id="933852.A0A0C3BE12"/>
<accession>A0A0C3BE12</accession>
<name>A0A0C3BE12_SERVB</name>
<protein>
    <recommendedName>
        <fullName evidence="4">Glycosyltransferase family 49 protein</fullName>
    </recommendedName>
</protein>
<sequence length="422" mass="47741">MEQQATDVPVSASGQFRSRITANASQRRLNREPLNEPMKPATANEKHIPSVTSRDHTNRITDSLVFFISWTRRRWLFQVVALACTMNFTYDMLTTQLSIQESEGTSVSPLNSLSQPFRLSRLADLYEPTKFQSFELSPPYDSEVALNVTACLCITSKQIQDVAKFVVDWPGFVSLVIVYPNGLSSNGKKALRRQLRALSKNGATRQKVYAHLFEHPQHIPPPFNSLINLARFYAPTELVLLVPSLPFVPVIAQQISSLEMNMQTLAKHIFVFMGNATTPDIGEFDGSSAILVNKATEAWCPQRFMSMQDTQWKQCLWTMWLLSLGEAHLIPLLTPTDAVEARLYKGASTLLAQDHILERIDHMMIPKFRSETCVHVLRNLNALRQKEETPNGHNPNPVFAVQRLWLRGACAEAFEVWGDIFL</sequence>
<evidence type="ECO:0000313" key="3">
    <source>
        <dbReference type="Proteomes" id="UP000054097"/>
    </source>
</evidence>
<organism evidence="2 3">
    <name type="scientific">Serendipita vermifera MAFF 305830</name>
    <dbReference type="NCBI Taxonomy" id="933852"/>
    <lineage>
        <taxon>Eukaryota</taxon>
        <taxon>Fungi</taxon>
        <taxon>Dikarya</taxon>
        <taxon>Basidiomycota</taxon>
        <taxon>Agaricomycotina</taxon>
        <taxon>Agaricomycetes</taxon>
        <taxon>Sebacinales</taxon>
        <taxon>Serendipitaceae</taxon>
        <taxon>Serendipita</taxon>
    </lineage>
</organism>
<evidence type="ECO:0008006" key="4">
    <source>
        <dbReference type="Google" id="ProtNLM"/>
    </source>
</evidence>
<dbReference type="OrthoDB" id="3056235at2759"/>
<feature type="compositionally biased region" description="Polar residues" evidence="1">
    <location>
        <begin position="1"/>
        <end position="27"/>
    </location>
</feature>
<gene>
    <name evidence="2" type="ORF">M408DRAFT_22559</name>
</gene>
<reference evidence="2 3" key="1">
    <citation type="submission" date="2014-04" db="EMBL/GenBank/DDBJ databases">
        <authorList>
            <consortium name="DOE Joint Genome Institute"/>
            <person name="Kuo A."/>
            <person name="Zuccaro A."/>
            <person name="Kohler A."/>
            <person name="Nagy L.G."/>
            <person name="Floudas D."/>
            <person name="Copeland A."/>
            <person name="Barry K.W."/>
            <person name="Cichocki N."/>
            <person name="Veneault-Fourrey C."/>
            <person name="LaButti K."/>
            <person name="Lindquist E.A."/>
            <person name="Lipzen A."/>
            <person name="Lundell T."/>
            <person name="Morin E."/>
            <person name="Murat C."/>
            <person name="Sun H."/>
            <person name="Tunlid A."/>
            <person name="Henrissat B."/>
            <person name="Grigoriev I.V."/>
            <person name="Hibbett D.S."/>
            <person name="Martin F."/>
            <person name="Nordberg H.P."/>
            <person name="Cantor M.N."/>
            <person name="Hua S.X."/>
        </authorList>
    </citation>
    <scope>NUCLEOTIDE SEQUENCE [LARGE SCALE GENOMIC DNA]</scope>
    <source>
        <strain evidence="2 3">MAFF 305830</strain>
    </source>
</reference>